<evidence type="ECO:0000256" key="2">
    <source>
        <dbReference type="ARBA" id="ARBA00023015"/>
    </source>
</evidence>
<dbReference type="AlphaFoldDB" id="A0A351R9E7"/>
<dbReference type="PRINTS" id="PR00778">
    <property type="entry name" value="HTHARSR"/>
</dbReference>
<evidence type="ECO:0000313" key="7">
    <source>
        <dbReference type="Proteomes" id="UP000264313"/>
    </source>
</evidence>
<keyword evidence="2" id="KW-0805">Transcription regulation</keyword>
<organism evidence="6 7">
    <name type="scientific">Methylotenera mobilis</name>
    <dbReference type="NCBI Taxonomy" id="359408"/>
    <lineage>
        <taxon>Bacteria</taxon>
        <taxon>Pseudomonadati</taxon>
        <taxon>Pseudomonadota</taxon>
        <taxon>Betaproteobacteria</taxon>
        <taxon>Nitrosomonadales</taxon>
        <taxon>Methylophilaceae</taxon>
        <taxon>Methylotenera</taxon>
    </lineage>
</organism>
<dbReference type="InterPro" id="IPR051081">
    <property type="entry name" value="HTH_MetalResp_TranReg"/>
</dbReference>
<comment type="caution">
    <text evidence="6">The sequence shown here is derived from an EMBL/GenBank/DDBJ whole genome shotgun (WGS) entry which is preliminary data.</text>
</comment>
<protein>
    <submittedName>
        <fullName evidence="6">Transcriptional regulator</fullName>
    </submittedName>
</protein>
<dbReference type="InterPro" id="IPR036388">
    <property type="entry name" value="WH-like_DNA-bd_sf"/>
</dbReference>
<dbReference type="Pfam" id="PF01022">
    <property type="entry name" value="HTH_5"/>
    <property type="match status" value="1"/>
</dbReference>
<dbReference type="InterPro" id="IPR011991">
    <property type="entry name" value="ArsR-like_HTH"/>
</dbReference>
<sequence length="101" mass="11399">MKRVTEIPSSFKNTADIFIALGDEHRQLILLAFEKGEKLNILQIVSTTTLSRTAVTHHLKVLHRAGVLSSEKIGKEVFFWINSPLIANALQQVLNYIQNET</sequence>
<evidence type="ECO:0000256" key="4">
    <source>
        <dbReference type="ARBA" id="ARBA00023163"/>
    </source>
</evidence>
<keyword evidence="3" id="KW-0238">DNA-binding</keyword>
<proteinExistence type="predicted"/>
<feature type="domain" description="HTH arsR-type" evidence="5">
    <location>
        <begin position="7"/>
        <end position="101"/>
    </location>
</feature>
<keyword evidence="1" id="KW-0059">Arsenical resistance</keyword>
<keyword evidence="4" id="KW-0804">Transcription</keyword>
<dbReference type="InterPro" id="IPR001845">
    <property type="entry name" value="HTH_ArsR_DNA-bd_dom"/>
</dbReference>
<dbReference type="GO" id="GO:0003700">
    <property type="term" value="F:DNA-binding transcription factor activity"/>
    <property type="evidence" value="ECO:0007669"/>
    <property type="project" value="InterPro"/>
</dbReference>
<reference evidence="6 7" key="1">
    <citation type="journal article" date="2018" name="Nat. Biotechnol.">
        <title>A standardized bacterial taxonomy based on genome phylogeny substantially revises the tree of life.</title>
        <authorList>
            <person name="Parks D.H."/>
            <person name="Chuvochina M."/>
            <person name="Waite D.W."/>
            <person name="Rinke C."/>
            <person name="Skarshewski A."/>
            <person name="Chaumeil P.A."/>
            <person name="Hugenholtz P."/>
        </authorList>
    </citation>
    <scope>NUCLEOTIDE SEQUENCE [LARGE SCALE GENOMIC DNA]</scope>
    <source>
        <strain evidence="6">UBA9958</strain>
    </source>
</reference>
<dbReference type="GO" id="GO:0046685">
    <property type="term" value="P:response to arsenic-containing substance"/>
    <property type="evidence" value="ECO:0007669"/>
    <property type="project" value="UniProtKB-KW"/>
</dbReference>
<name>A0A351R9E7_9PROT</name>
<accession>A0A351R9E7</accession>
<dbReference type="EMBL" id="DNAA01000073">
    <property type="protein sequence ID" value="HBA08668.1"/>
    <property type="molecule type" value="Genomic_DNA"/>
</dbReference>
<dbReference type="PROSITE" id="PS50987">
    <property type="entry name" value="HTH_ARSR_2"/>
    <property type="match status" value="1"/>
</dbReference>
<dbReference type="InterPro" id="IPR036390">
    <property type="entry name" value="WH_DNA-bd_sf"/>
</dbReference>
<evidence type="ECO:0000256" key="1">
    <source>
        <dbReference type="ARBA" id="ARBA00022849"/>
    </source>
</evidence>
<gene>
    <name evidence="6" type="ORF">DCW48_03140</name>
</gene>
<dbReference type="Gene3D" id="1.10.10.10">
    <property type="entry name" value="Winged helix-like DNA-binding domain superfamily/Winged helix DNA-binding domain"/>
    <property type="match status" value="1"/>
</dbReference>
<dbReference type="PANTHER" id="PTHR33154:SF18">
    <property type="entry name" value="ARSENICAL RESISTANCE OPERON REPRESSOR"/>
    <property type="match status" value="1"/>
</dbReference>
<dbReference type="CDD" id="cd00090">
    <property type="entry name" value="HTH_ARSR"/>
    <property type="match status" value="1"/>
</dbReference>
<dbReference type="SUPFAM" id="SSF46785">
    <property type="entry name" value="Winged helix' DNA-binding domain"/>
    <property type="match status" value="1"/>
</dbReference>
<dbReference type="GO" id="GO:0003677">
    <property type="term" value="F:DNA binding"/>
    <property type="evidence" value="ECO:0007669"/>
    <property type="project" value="UniProtKB-KW"/>
</dbReference>
<evidence type="ECO:0000259" key="5">
    <source>
        <dbReference type="PROSITE" id="PS50987"/>
    </source>
</evidence>
<dbReference type="SMART" id="SM00418">
    <property type="entry name" value="HTH_ARSR"/>
    <property type="match status" value="1"/>
</dbReference>
<dbReference type="Proteomes" id="UP000264313">
    <property type="component" value="Unassembled WGS sequence"/>
</dbReference>
<evidence type="ECO:0000313" key="6">
    <source>
        <dbReference type="EMBL" id="HBA08668.1"/>
    </source>
</evidence>
<dbReference type="STRING" id="1132855.GCA_000384255_00271"/>
<evidence type="ECO:0000256" key="3">
    <source>
        <dbReference type="ARBA" id="ARBA00023125"/>
    </source>
</evidence>
<dbReference type="PANTHER" id="PTHR33154">
    <property type="entry name" value="TRANSCRIPTIONAL REGULATOR, ARSR FAMILY"/>
    <property type="match status" value="1"/>
</dbReference>